<protein>
    <recommendedName>
        <fullName evidence="3">Phytanoyl-CoA dioxygenase</fullName>
    </recommendedName>
</protein>
<dbReference type="Pfam" id="PF05721">
    <property type="entry name" value="PhyH"/>
    <property type="match status" value="1"/>
</dbReference>
<proteinExistence type="predicted"/>
<dbReference type="PANTHER" id="PTHR40470:SF1">
    <property type="entry name" value="PHYTANOYL-COA DIOXYGENASE FAMILY PROTEIN (AFU_ORTHOLOGUE AFUA_2G15850)"/>
    <property type="match status" value="1"/>
</dbReference>
<keyword evidence="2" id="KW-1185">Reference proteome</keyword>
<dbReference type="InterPro" id="IPR008775">
    <property type="entry name" value="Phytyl_CoA_dOase-like"/>
</dbReference>
<dbReference type="EMBL" id="JAKELL010000068">
    <property type="protein sequence ID" value="KAH8985094.1"/>
    <property type="molecule type" value="Genomic_DNA"/>
</dbReference>
<evidence type="ECO:0000313" key="1">
    <source>
        <dbReference type="EMBL" id="KAH8985094.1"/>
    </source>
</evidence>
<name>A0AAD4Q556_9AGAM</name>
<evidence type="ECO:0000313" key="2">
    <source>
        <dbReference type="Proteomes" id="UP001201163"/>
    </source>
</evidence>
<dbReference type="AlphaFoldDB" id="A0AAD4Q556"/>
<organism evidence="1 2">
    <name type="scientific">Lactarius akahatsu</name>
    <dbReference type="NCBI Taxonomy" id="416441"/>
    <lineage>
        <taxon>Eukaryota</taxon>
        <taxon>Fungi</taxon>
        <taxon>Dikarya</taxon>
        <taxon>Basidiomycota</taxon>
        <taxon>Agaricomycotina</taxon>
        <taxon>Agaricomycetes</taxon>
        <taxon>Russulales</taxon>
        <taxon>Russulaceae</taxon>
        <taxon>Lactarius</taxon>
    </lineage>
</organism>
<dbReference type="Gene3D" id="2.60.120.620">
    <property type="entry name" value="q2cbj1_9rhob like domain"/>
    <property type="match status" value="1"/>
</dbReference>
<dbReference type="PANTHER" id="PTHR40470">
    <property type="entry name" value="PHYTANOYL-COA DIOXYGENASE FAMILY PROTEIN (AFU_ORTHOLOGUE AFUA_2G15850)"/>
    <property type="match status" value="1"/>
</dbReference>
<dbReference type="Proteomes" id="UP001201163">
    <property type="component" value="Unassembled WGS sequence"/>
</dbReference>
<sequence length="290" mass="32582">MSAELKEHYDTHGYVIVRGLVTPSEQADLLAATDRATTRTRSGSWTHARIVGKQFPPYGAGDDVWGVQHAMHPALGEPAFARWYAGDAVRGAAQTLLGCQDDHLQMELFNILVHPLRSDFALCWHRDDIRNSADEDEERASLQVRHYGVQWNTALREDSSLYVVPGSHRFPRTPAQRAMSSNTIAPTDPLAMSGAIQVTLKPGETVFYNNNILHCATYSTRKPRATLHACMGDARGGSTRARNILQHGLEWMREEAFRETLSLEGKQMQDRLVRMQEVFHDKPVEYSLEG</sequence>
<reference evidence="1" key="1">
    <citation type="submission" date="2022-01" db="EMBL/GenBank/DDBJ databases">
        <title>Comparative genomics reveals a dynamic genome evolution in the ectomycorrhizal milk-cap (Lactarius) mushrooms.</title>
        <authorList>
            <consortium name="DOE Joint Genome Institute"/>
            <person name="Lebreton A."/>
            <person name="Tang N."/>
            <person name="Kuo A."/>
            <person name="LaButti K."/>
            <person name="Drula E."/>
            <person name="Barry K."/>
            <person name="Clum A."/>
            <person name="Lipzen A."/>
            <person name="Mousain D."/>
            <person name="Ng V."/>
            <person name="Wang R."/>
            <person name="Wang X."/>
            <person name="Dai Y."/>
            <person name="Henrissat B."/>
            <person name="Grigoriev I.V."/>
            <person name="Guerin-Laguette A."/>
            <person name="Yu F."/>
            <person name="Martin F.M."/>
        </authorList>
    </citation>
    <scope>NUCLEOTIDE SEQUENCE</scope>
    <source>
        <strain evidence="1">QP</strain>
    </source>
</reference>
<evidence type="ECO:0008006" key="3">
    <source>
        <dbReference type="Google" id="ProtNLM"/>
    </source>
</evidence>
<accession>A0AAD4Q556</accession>
<gene>
    <name evidence="1" type="ORF">EDB92DRAFT_1802715</name>
</gene>
<dbReference type="SUPFAM" id="SSF51197">
    <property type="entry name" value="Clavaminate synthase-like"/>
    <property type="match status" value="1"/>
</dbReference>
<comment type="caution">
    <text evidence="1">The sequence shown here is derived from an EMBL/GenBank/DDBJ whole genome shotgun (WGS) entry which is preliminary data.</text>
</comment>